<evidence type="ECO:0000256" key="1">
    <source>
        <dbReference type="SAM" id="Coils"/>
    </source>
</evidence>
<accession>A0A6G1JMI3</accession>
<name>A0A6G1JMI3_9PLEO</name>
<feature type="compositionally biased region" description="Basic and acidic residues" evidence="2">
    <location>
        <begin position="133"/>
        <end position="145"/>
    </location>
</feature>
<gene>
    <name evidence="3" type="ORF">K458DRAFT_398123</name>
</gene>
<feature type="coiled-coil region" evidence="1">
    <location>
        <begin position="50"/>
        <end position="116"/>
    </location>
</feature>
<dbReference type="EMBL" id="MU005569">
    <property type="protein sequence ID" value="KAF2691696.1"/>
    <property type="molecule type" value="Genomic_DNA"/>
</dbReference>
<dbReference type="Proteomes" id="UP000799291">
    <property type="component" value="Unassembled WGS sequence"/>
</dbReference>
<sequence>MKDTSALPKAQPAYPDIDGIFRNHSALVLAGEDALATYVDSTKEISANVIKEFLQKLQNKCKNFEKLAERINAHYMMVKRELSGMSEKEAKAEEERKHAVEKAKDYRANFKFLEQKVVSKGISTEEISHWYAQERKRKRDEEASPPRKVFISGEKTRMTPTPTKQQERTPPQSSPTSSSSSSTFRIPTTHVPRSK</sequence>
<evidence type="ECO:0000313" key="4">
    <source>
        <dbReference type="Proteomes" id="UP000799291"/>
    </source>
</evidence>
<keyword evidence="1" id="KW-0175">Coiled coil</keyword>
<protein>
    <submittedName>
        <fullName evidence="3">Uncharacterized protein</fullName>
    </submittedName>
</protein>
<proteinExistence type="predicted"/>
<organism evidence="3 4">
    <name type="scientific">Lentithecium fluviatile CBS 122367</name>
    <dbReference type="NCBI Taxonomy" id="1168545"/>
    <lineage>
        <taxon>Eukaryota</taxon>
        <taxon>Fungi</taxon>
        <taxon>Dikarya</taxon>
        <taxon>Ascomycota</taxon>
        <taxon>Pezizomycotina</taxon>
        <taxon>Dothideomycetes</taxon>
        <taxon>Pleosporomycetidae</taxon>
        <taxon>Pleosporales</taxon>
        <taxon>Massarineae</taxon>
        <taxon>Lentitheciaceae</taxon>
        <taxon>Lentithecium</taxon>
    </lineage>
</organism>
<feature type="region of interest" description="Disordered" evidence="2">
    <location>
        <begin position="133"/>
        <end position="195"/>
    </location>
</feature>
<feature type="compositionally biased region" description="Low complexity" evidence="2">
    <location>
        <begin position="169"/>
        <end position="183"/>
    </location>
</feature>
<reference evidence="3" key="1">
    <citation type="journal article" date="2020" name="Stud. Mycol.">
        <title>101 Dothideomycetes genomes: a test case for predicting lifestyles and emergence of pathogens.</title>
        <authorList>
            <person name="Haridas S."/>
            <person name="Albert R."/>
            <person name="Binder M."/>
            <person name="Bloem J."/>
            <person name="Labutti K."/>
            <person name="Salamov A."/>
            <person name="Andreopoulos B."/>
            <person name="Baker S."/>
            <person name="Barry K."/>
            <person name="Bills G."/>
            <person name="Bluhm B."/>
            <person name="Cannon C."/>
            <person name="Castanera R."/>
            <person name="Culley D."/>
            <person name="Daum C."/>
            <person name="Ezra D."/>
            <person name="Gonzalez J."/>
            <person name="Henrissat B."/>
            <person name="Kuo A."/>
            <person name="Liang C."/>
            <person name="Lipzen A."/>
            <person name="Lutzoni F."/>
            <person name="Magnuson J."/>
            <person name="Mondo S."/>
            <person name="Nolan M."/>
            <person name="Ohm R."/>
            <person name="Pangilinan J."/>
            <person name="Park H.-J."/>
            <person name="Ramirez L."/>
            <person name="Alfaro M."/>
            <person name="Sun H."/>
            <person name="Tritt A."/>
            <person name="Yoshinaga Y."/>
            <person name="Zwiers L.-H."/>
            <person name="Turgeon B."/>
            <person name="Goodwin S."/>
            <person name="Spatafora J."/>
            <person name="Crous P."/>
            <person name="Grigoriev I."/>
        </authorList>
    </citation>
    <scope>NUCLEOTIDE SEQUENCE</scope>
    <source>
        <strain evidence="3">CBS 122367</strain>
    </source>
</reference>
<dbReference type="AlphaFoldDB" id="A0A6G1JMI3"/>
<keyword evidence="4" id="KW-1185">Reference proteome</keyword>
<evidence type="ECO:0000256" key="2">
    <source>
        <dbReference type="SAM" id="MobiDB-lite"/>
    </source>
</evidence>
<evidence type="ECO:0000313" key="3">
    <source>
        <dbReference type="EMBL" id="KAF2691696.1"/>
    </source>
</evidence>